<name>A0A8B9BV46_9AVES</name>
<dbReference type="Ensembl" id="ENSABRT00000014329.1">
    <property type="protein sequence ID" value="ENSABRP00000010047.1"/>
    <property type="gene ID" value="ENSABRG00000009007.1"/>
</dbReference>
<dbReference type="AlphaFoldDB" id="A0A8B9BV46"/>
<evidence type="ECO:0000313" key="1">
    <source>
        <dbReference type="Ensembl" id="ENSABRP00000010047.1"/>
    </source>
</evidence>
<protein>
    <submittedName>
        <fullName evidence="1">Uncharacterized protein</fullName>
    </submittedName>
</protein>
<dbReference type="Proteomes" id="UP000694426">
    <property type="component" value="Unplaced"/>
</dbReference>
<accession>A0A8B9BV46</accession>
<reference evidence="1" key="2">
    <citation type="submission" date="2025-09" db="UniProtKB">
        <authorList>
            <consortium name="Ensembl"/>
        </authorList>
    </citation>
    <scope>IDENTIFICATION</scope>
</reference>
<proteinExistence type="predicted"/>
<sequence length="80" mass="9162">MEDDAPVIYGLEFQARALTPQTAETDAIRFLVGTQSLRYDNQVIFCNGLKWHQGRFRLDIGRNFFTERVVRLEQAVQGSG</sequence>
<reference evidence="1" key="1">
    <citation type="submission" date="2025-08" db="UniProtKB">
        <authorList>
            <consortium name="Ensembl"/>
        </authorList>
    </citation>
    <scope>IDENTIFICATION</scope>
</reference>
<evidence type="ECO:0000313" key="2">
    <source>
        <dbReference type="Proteomes" id="UP000694426"/>
    </source>
</evidence>
<keyword evidence="2" id="KW-1185">Reference proteome</keyword>
<dbReference type="GeneTree" id="ENSGT00730000111137"/>
<organism evidence="1 2">
    <name type="scientific">Anser brachyrhynchus</name>
    <name type="common">Pink-footed goose</name>
    <dbReference type="NCBI Taxonomy" id="132585"/>
    <lineage>
        <taxon>Eukaryota</taxon>
        <taxon>Metazoa</taxon>
        <taxon>Chordata</taxon>
        <taxon>Craniata</taxon>
        <taxon>Vertebrata</taxon>
        <taxon>Euteleostomi</taxon>
        <taxon>Archelosauria</taxon>
        <taxon>Archosauria</taxon>
        <taxon>Dinosauria</taxon>
        <taxon>Saurischia</taxon>
        <taxon>Theropoda</taxon>
        <taxon>Coelurosauria</taxon>
        <taxon>Aves</taxon>
        <taxon>Neognathae</taxon>
        <taxon>Galloanserae</taxon>
        <taxon>Anseriformes</taxon>
        <taxon>Anatidae</taxon>
        <taxon>Anserinae</taxon>
        <taxon>Anser</taxon>
    </lineage>
</organism>